<dbReference type="EMBL" id="DS022306">
    <property type="protein sequence ID" value="OAJ41584.1"/>
    <property type="molecule type" value="Genomic_DNA"/>
</dbReference>
<evidence type="ECO:0000256" key="2">
    <source>
        <dbReference type="ARBA" id="ARBA00006150"/>
    </source>
</evidence>
<dbReference type="GO" id="GO:0004252">
    <property type="term" value="F:serine-type endopeptidase activity"/>
    <property type="evidence" value="ECO:0007669"/>
    <property type="project" value="InterPro"/>
</dbReference>
<evidence type="ECO:0000256" key="5">
    <source>
        <dbReference type="ARBA" id="ARBA00022692"/>
    </source>
</evidence>
<accession>A0A177WPI7</accession>
<comment type="subcellular location">
    <subcellularLocation>
        <location evidence="1">Vacuole membrane</location>
        <topology evidence="1">Single-pass type II membrane protein</topology>
    </subcellularLocation>
</comment>
<evidence type="ECO:0000256" key="3">
    <source>
        <dbReference type="ARBA" id="ARBA00022438"/>
    </source>
</evidence>
<dbReference type="PANTHER" id="PTHR11731:SF200">
    <property type="entry name" value="DIPEPTIDYL PEPTIDASE 10, ISOFORM B"/>
    <property type="match status" value="1"/>
</dbReference>
<evidence type="ECO:0008006" key="18">
    <source>
        <dbReference type="Google" id="ProtNLM"/>
    </source>
</evidence>
<dbReference type="PANTHER" id="PTHR11731">
    <property type="entry name" value="PROTEASE FAMILY S9B,C DIPEPTIDYL-PEPTIDASE IV-RELATED"/>
    <property type="match status" value="1"/>
</dbReference>
<dbReference type="Pfam" id="PF00930">
    <property type="entry name" value="DPPIV_N"/>
    <property type="match status" value="1"/>
</dbReference>
<evidence type="ECO:0000256" key="9">
    <source>
        <dbReference type="ARBA" id="ARBA00022989"/>
    </source>
</evidence>
<feature type="domain" description="Dipeptidylpeptidase IV N-terminal" evidence="15">
    <location>
        <begin position="195"/>
        <end position="600"/>
    </location>
</feature>
<dbReference type="VEuPathDB" id="FungiDB:BDEG_25158"/>
<dbReference type="STRING" id="403673.A0A177WPI7"/>
<keyword evidence="10 13" id="KW-0472">Membrane</keyword>
<dbReference type="GO" id="GO:0004177">
    <property type="term" value="F:aminopeptidase activity"/>
    <property type="evidence" value="ECO:0007669"/>
    <property type="project" value="UniProtKB-KW"/>
</dbReference>
<evidence type="ECO:0000259" key="14">
    <source>
        <dbReference type="Pfam" id="PF00326"/>
    </source>
</evidence>
<dbReference type="OrthoDB" id="16520at2759"/>
<dbReference type="InterPro" id="IPR050278">
    <property type="entry name" value="Serine_Prot_S9B/DPPIV"/>
</dbReference>
<dbReference type="Proteomes" id="UP000077115">
    <property type="component" value="Unassembled WGS sequence"/>
</dbReference>
<dbReference type="PROSITE" id="PS00708">
    <property type="entry name" value="PRO_ENDOPEP_SER"/>
    <property type="match status" value="1"/>
</dbReference>
<dbReference type="InterPro" id="IPR002469">
    <property type="entry name" value="Peptidase_S9B_N"/>
</dbReference>
<evidence type="ECO:0000256" key="4">
    <source>
        <dbReference type="ARBA" id="ARBA00022670"/>
    </source>
</evidence>
<dbReference type="SUPFAM" id="SSF53474">
    <property type="entry name" value="alpha/beta-Hydrolases"/>
    <property type="match status" value="1"/>
</dbReference>
<feature type="domain" description="Peptidase S9 prolyl oligopeptidase catalytic" evidence="14">
    <location>
        <begin position="695"/>
        <end position="885"/>
    </location>
</feature>
<feature type="region of interest" description="Disordered" evidence="12">
    <location>
        <begin position="35"/>
        <end position="66"/>
    </location>
</feature>
<evidence type="ECO:0000313" key="16">
    <source>
        <dbReference type="EMBL" id="OAJ41584.1"/>
    </source>
</evidence>
<dbReference type="Gene3D" id="2.140.10.30">
    <property type="entry name" value="Dipeptidylpeptidase IV, N-terminal domain"/>
    <property type="match status" value="1"/>
</dbReference>
<keyword evidence="5 13" id="KW-0812">Transmembrane</keyword>
<dbReference type="Pfam" id="PF00326">
    <property type="entry name" value="Peptidase_S9"/>
    <property type="match status" value="1"/>
</dbReference>
<keyword evidence="8" id="KW-0735">Signal-anchor</keyword>
<evidence type="ECO:0000256" key="12">
    <source>
        <dbReference type="SAM" id="MobiDB-lite"/>
    </source>
</evidence>
<keyword evidence="11" id="KW-0325">Glycoprotein</keyword>
<protein>
    <recommendedName>
        <fullName evidence="18">Dipeptidyl-peptidase IV</fullName>
    </recommendedName>
</protein>
<evidence type="ECO:0000256" key="6">
    <source>
        <dbReference type="ARBA" id="ARBA00022801"/>
    </source>
</evidence>
<evidence type="ECO:0000256" key="8">
    <source>
        <dbReference type="ARBA" id="ARBA00022968"/>
    </source>
</evidence>
<feature type="transmembrane region" description="Helical" evidence="13">
    <location>
        <begin position="75"/>
        <end position="95"/>
    </location>
</feature>
<sequence>MTDIRMPLNRQALSDELNEFDKLTYAEEDRMLEEGDARHADHSSLTGVSGHNVRNRRDKNHSNYKQQRPSWRFRAPLILFGLLILVLVSIVFLALRTNSDRPFAGRDGEAKTINGRPAVTDRLLGLLPISKAEDIDPKWVQDSQAGFPDGSFLELDQHKFVVRQFGSTNSTVIADIKNINDKQGNAIEFSTWTASADLKYLLLTTNYQKGWRHSFFADYYLYDIKAKQAKPLANSVSDKHISNELGSGMVALTAWSPKGHSVAWVRDNDLYVTVEGTTEVRITTDGSYNIINGLSDWVYEEEVLGKGKALWFSPDGSHIAYLKFNDTLVKTFPLEYFSKFGENAYPRELNLKYPKAGSPNPVVTLHIVTPLSTNVTEQSSPVHFGIEGFADQDRLIVEVNWLTSNDTLMVRLMNRVQDIQRLFLVKGTQINGIFTWKADLVRDEATPDGAWHNILQPLTPILSSNFADHNDPSYVEIMDSANGYAHLAYFDDIGRASPTMWITSGTWEVTGIVRFDEAKDIIYFMSTEHGSTERHLYSVHLDGSGKKRHTPQKDVELKKVASVLNETYGLPLGDSGYFDVKLSPKCGYSIVLYTGPDVPYRITYKIEDSGWRRVDSVENTKLRESISKVALPQISYFTIPNQIGNDMNVKMIVPPDFDPSGKTKYPVLMQVYGGPYSQMVNQKWNLDFMYHLPLIGFVSVIVDGRGTGFKGRKFRNAVSKQLGLHEVEDQIEAGRWLGQQKYIDSKKIGIWGWSYGGYMAAKCIEANSGVFALGMSVAPVTDWRFYDTVYTERYMKTPVQNPEGYAKSAVSNMTGFSQSRYLLIHGTGDDNVHFQNSAMLVWHFTGANLSPKNVRVQYYTDSDHSISDNGANPQVFGLLTSYACDTFRLNCNQGFDRLDRRDLSIFEHK</sequence>
<gene>
    <name evidence="16" type="ORF">BDEG_25158</name>
</gene>
<dbReference type="GO" id="GO:0005886">
    <property type="term" value="C:plasma membrane"/>
    <property type="evidence" value="ECO:0007669"/>
    <property type="project" value="TreeGrafter"/>
</dbReference>
<dbReference type="InterPro" id="IPR002471">
    <property type="entry name" value="Pept_S9_AS"/>
</dbReference>
<dbReference type="GO" id="GO:0008239">
    <property type="term" value="F:dipeptidyl-peptidase activity"/>
    <property type="evidence" value="ECO:0007669"/>
    <property type="project" value="TreeGrafter"/>
</dbReference>
<reference evidence="16 17" key="1">
    <citation type="submission" date="2006-10" db="EMBL/GenBank/DDBJ databases">
        <title>The Genome Sequence of Batrachochytrium dendrobatidis JEL423.</title>
        <authorList>
            <consortium name="The Broad Institute Genome Sequencing Platform"/>
            <person name="Birren B."/>
            <person name="Lander E."/>
            <person name="Galagan J."/>
            <person name="Cuomo C."/>
            <person name="Devon K."/>
            <person name="Jaffe D."/>
            <person name="Butler J."/>
            <person name="Alvarez P."/>
            <person name="Gnerre S."/>
            <person name="Grabherr M."/>
            <person name="Kleber M."/>
            <person name="Mauceli E."/>
            <person name="Brockman W."/>
            <person name="Young S."/>
            <person name="LaButti K."/>
            <person name="Sykes S."/>
            <person name="DeCaprio D."/>
            <person name="Crawford M."/>
            <person name="Koehrsen M."/>
            <person name="Engels R."/>
            <person name="Montgomery P."/>
            <person name="Pearson M."/>
            <person name="Howarth C."/>
            <person name="Larson L."/>
            <person name="White J."/>
            <person name="O'Leary S."/>
            <person name="Kodira C."/>
            <person name="Zeng Q."/>
            <person name="Yandava C."/>
            <person name="Alvarado L."/>
            <person name="Longcore J."/>
            <person name="James T."/>
        </authorList>
    </citation>
    <scope>NUCLEOTIDE SEQUENCE [LARGE SCALE GENOMIC DNA]</scope>
    <source>
        <strain evidence="16 17">JEL423</strain>
    </source>
</reference>
<keyword evidence="9 13" id="KW-1133">Transmembrane helix</keyword>
<comment type="similarity">
    <text evidence="2">Belongs to the peptidase S9B family.</text>
</comment>
<keyword evidence="7" id="KW-0720">Serine protease</keyword>
<name>A0A177WPI7_BATDL</name>
<keyword evidence="4" id="KW-0645">Protease</keyword>
<dbReference type="InterPro" id="IPR029058">
    <property type="entry name" value="AB_hydrolase_fold"/>
</dbReference>
<proteinExistence type="inferred from homology"/>
<dbReference type="SUPFAM" id="SSF82171">
    <property type="entry name" value="DPP6 N-terminal domain-like"/>
    <property type="match status" value="1"/>
</dbReference>
<evidence type="ECO:0000256" key="13">
    <source>
        <dbReference type="SAM" id="Phobius"/>
    </source>
</evidence>
<evidence type="ECO:0000256" key="1">
    <source>
        <dbReference type="ARBA" id="ARBA00004576"/>
    </source>
</evidence>
<dbReference type="eggNOG" id="KOG2100">
    <property type="taxonomic scope" value="Eukaryota"/>
</dbReference>
<evidence type="ECO:0000313" key="17">
    <source>
        <dbReference type="Proteomes" id="UP000077115"/>
    </source>
</evidence>
<dbReference type="GO" id="GO:0005774">
    <property type="term" value="C:vacuolar membrane"/>
    <property type="evidence" value="ECO:0007669"/>
    <property type="project" value="UniProtKB-SubCell"/>
</dbReference>
<dbReference type="GO" id="GO:0006508">
    <property type="term" value="P:proteolysis"/>
    <property type="evidence" value="ECO:0007669"/>
    <property type="project" value="UniProtKB-KW"/>
</dbReference>
<keyword evidence="6" id="KW-0378">Hydrolase</keyword>
<evidence type="ECO:0000256" key="7">
    <source>
        <dbReference type="ARBA" id="ARBA00022825"/>
    </source>
</evidence>
<reference evidence="16 17" key="2">
    <citation type="submission" date="2016-05" db="EMBL/GenBank/DDBJ databases">
        <title>Lineage-specific infection strategies underlie the spectrum of fungal disease in amphibians.</title>
        <authorList>
            <person name="Cuomo C.A."/>
            <person name="Farrer R.A."/>
            <person name="James T."/>
            <person name="Longcore J."/>
            <person name="Birren B."/>
        </authorList>
    </citation>
    <scope>NUCLEOTIDE SEQUENCE [LARGE SCALE GENOMIC DNA]</scope>
    <source>
        <strain evidence="16 17">JEL423</strain>
    </source>
</reference>
<evidence type="ECO:0000256" key="10">
    <source>
        <dbReference type="ARBA" id="ARBA00023136"/>
    </source>
</evidence>
<dbReference type="InterPro" id="IPR001375">
    <property type="entry name" value="Peptidase_S9_cat"/>
</dbReference>
<dbReference type="Gene3D" id="3.40.50.1820">
    <property type="entry name" value="alpha/beta hydrolase"/>
    <property type="match status" value="1"/>
</dbReference>
<evidence type="ECO:0000259" key="15">
    <source>
        <dbReference type="Pfam" id="PF00930"/>
    </source>
</evidence>
<dbReference type="FunFam" id="3.40.50.1820:FF:000003">
    <property type="entry name" value="Dipeptidyl peptidase 4"/>
    <property type="match status" value="1"/>
</dbReference>
<organism evidence="16 17">
    <name type="scientific">Batrachochytrium dendrobatidis (strain JEL423)</name>
    <dbReference type="NCBI Taxonomy" id="403673"/>
    <lineage>
        <taxon>Eukaryota</taxon>
        <taxon>Fungi</taxon>
        <taxon>Fungi incertae sedis</taxon>
        <taxon>Chytridiomycota</taxon>
        <taxon>Chytridiomycota incertae sedis</taxon>
        <taxon>Chytridiomycetes</taxon>
        <taxon>Rhizophydiales</taxon>
        <taxon>Rhizophydiales incertae sedis</taxon>
        <taxon>Batrachochytrium</taxon>
    </lineage>
</organism>
<dbReference type="AlphaFoldDB" id="A0A177WPI7"/>
<keyword evidence="3" id="KW-0031">Aminopeptidase</keyword>
<evidence type="ECO:0000256" key="11">
    <source>
        <dbReference type="ARBA" id="ARBA00023180"/>
    </source>
</evidence>